<evidence type="ECO:0000313" key="1">
    <source>
        <dbReference type="EMBL" id="RRT37799.1"/>
    </source>
</evidence>
<sequence length="133" mass="14311">MIGQSQVQASGRSEDDVVRKLLGVCRELTEGIGSLLRWRKGVYRKKTETNQKIDFGKGIGKIARNTPGDRWKKIVRLTTGNAEGCQITGVSGCTATAQVFGWLPTTEPPRPMTELPIPCFQGAFGGCTAGVDG</sequence>
<comment type="caution">
    <text evidence="1">The sequence shown here is derived from an EMBL/GenBank/DDBJ whole genome shotgun (WGS) entry which is preliminary data.</text>
</comment>
<dbReference type="EMBL" id="AMZH03021868">
    <property type="protein sequence ID" value="RRT37799.1"/>
    <property type="molecule type" value="Genomic_DNA"/>
</dbReference>
<dbReference type="Proteomes" id="UP000287651">
    <property type="component" value="Unassembled WGS sequence"/>
</dbReference>
<name>A0A426XE97_ENSVE</name>
<protein>
    <submittedName>
        <fullName evidence="1">Uncharacterized protein</fullName>
    </submittedName>
</protein>
<dbReference type="AlphaFoldDB" id="A0A426XE97"/>
<organism evidence="1 2">
    <name type="scientific">Ensete ventricosum</name>
    <name type="common">Abyssinian banana</name>
    <name type="synonym">Musa ensete</name>
    <dbReference type="NCBI Taxonomy" id="4639"/>
    <lineage>
        <taxon>Eukaryota</taxon>
        <taxon>Viridiplantae</taxon>
        <taxon>Streptophyta</taxon>
        <taxon>Embryophyta</taxon>
        <taxon>Tracheophyta</taxon>
        <taxon>Spermatophyta</taxon>
        <taxon>Magnoliopsida</taxon>
        <taxon>Liliopsida</taxon>
        <taxon>Zingiberales</taxon>
        <taxon>Musaceae</taxon>
        <taxon>Ensete</taxon>
    </lineage>
</organism>
<reference evidence="1 2" key="1">
    <citation type="journal article" date="2014" name="Agronomy (Basel)">
        <title>A Draft Genome Sequence for Ensete ventricosum, the Drought-Tolerant Tree Against Hunger.</title>
        <authorList>
            <person name="Harrison J."/>
            <person name="Moore K.A."/>
            <person name="Paszkiewicz K."/>
            <person name="Jones T."/>
            <person name="Grant M."/>
            <person name="Ambacheew D."/>
            <person name="Muzemil S."/>
            <person name="Studholme D.J."/>
        </authorList>
    </citation>
    <scope>NUCLEOTIDE SEQUENCE [LARGE SCALE GENOMIC DNA]</scope>
</reference>
<accession>A0A426XE97</accession>
<gene>
    <name evidence="1" type="ORF">B296_00020610</name>
</gene>
<proteinExistence type="predicted"/>
<evidence type="ECO:0000313" key="2">
    <source>
        <dbReference type="Proteomes" id="UP000287651"/>
    </source>
</evidence>